<reference evidence="1 2" key="1">
    <citation type="submission" date="2018-06" db="EMBL/GenBank/DDBJ databases">
        <title>Draft genome sequence of Burkholderia reimsis strain BE51 isolated from a French agricultural soil.</title>
        <authorList>
            <person name="Esmaeel Q."/>
        </authorList>
    </citation>
    <scope>NUCLEOTIDE SEQUENCE [LARGE SCALE GENOMIC DNA]</scope>
    <source>
        <strain evidence="1 2">BE51</strain>
    </source>
</reference>
<keyword evidence="2" id="KW-1185">Reference proteome</keyword>
<evidence type="ECO:0000313" key="1">
    <source>
        <dbReference type="EMBL" id="RBB31868.1"/>
    </source>
</evidence>
<name>A0A365QGX1_9BURK</name>
<dbReference type="AlphaFoldDB" id="A0A365QGX1"/>
<sequence length="104" mass="11313">MIRRPAVPDNIPPLSDDDHALLLEYLLGLVLYAGSVYAQEFATLTGLAATLRTWLPAGQDCAKLAAELEQRARRARADLKRDLAMLRGVNPAMPLLTMRGGSPT</sequence>
<comment type="caution">
    <text evidence="1">The sequence shown here is derived from an EMBL/GenBank/DDBJ whole genome shotgun (WGS) entry which is preliminary data.</text>
</comment>
<proteinExistence type="predicted"/>
<accession>A0A365QGX1</accession>
<evidence type="ECO:0000313" key="2">
    <source>
        <dbReference type="Proteomes" id="UP000252458"/>
    </source>
</evidence>
<dbReference type="Proteomes" id="UP000252458">
    <property type="component" value="Unassembled WGS sequence"/>
</dbReference>
<protein>
    <submittedName>
        <fullName evidence="1">Uncharacterized protein</fullName>
    </submittedName>
</protein>
<dbReference type="EMBL" id="QMFZ01000073">
    <property type="protein sequence ID" value="RBB31868.1"/>
    <property type="molecule type" value="Genomic_DNA"/>
</dbReference>
<organism evidence="1 2">
    <name type="scientific">Burkholderia reimsis</name>
    <dbReference type="NCBI Taxonomy" id="2234132"/>
    <lineage>
        <taxon>Bacteria</taxon>
        <taxon>Pseudomonadati</taxon>
        <taxon>Pseudomonadota</taxon>
        <taxon>Betaproteobacteria</taxon>
        <taxon>Burkholderiales</taxon>
        <taxon>Burkholderiaceae</taxon>
        <taxon>Burkholderia</taxon>
    </lineage>
</organism>
<gene>
    <name evidence="1" type="ORF">DPV79_40120</name>
</gene>